<dbReference type="Pfam" id="PF20730">
    <property type="entry name" value="YetF_N"/>
    <property type="match status" value="1"/>
</dbReference>
<evidence type="ECO:0000259" key="8">
    <source>
        <dbReference type="Pfam" id="PF04239"/>
    </source>
</evidence>
<evidence type="ECO:0000313" key="11">
    <source>
        <dbReference type="Proteomes" id="UP000658980"/>
    </source>
</evidence>
<evidence type="ECO:0000256" key="3">
    <source>
        <dbReference type="ARBA" id="ARBA00022475"/>
    </source>
</evidence>
<keyword evidence="3" id="KW-1003">Cell membrane</keyword>
<dbReference type="PANTHER" id="PTHR34582">
    <property type="entry name" value="UPF0702 TRANSMEMBRANE PROTEIN YCAP"/>
    <property type="match status" value="1"/>
</dbReference>
<evidence type="ECO:0000256" key="5">
    <source>
        <dbReference type="ARBA" id="ARBA00022989"/>
    </source>
</evidence>
<evidence type="ECO:0000259" key="9">
    <source>
        <dbReference type="Pfam" id="PF20730"/>
    </source>
</evidence>
<name>A0ABR8WCP1_9BACL</name>
<evidence type="ECO:0000313" key="10">
    <source>
        <dbReference type="EMBL" id="MBD8014757.1"/>
    </source>
</evidence>
<organism evidence="10 11">
    <name type="scientific">Planococcus wigleyi</name>
    <dbReference type="NCBI Taxonomy" id="2762216"/>
    <lineage>
        <taxon>Bacteria</taxon>
        <taxon>Bacillati</taxon>
        <taxon>Bacillota</taxon>
        <taxon>Bacilli</taxon>
        <taxon>Bacillales</taxon>
        <taxon>Caryophanaceae</taxon>
        <taxon>Planococcus</taxon>
    </lineage>
</organism>
<reference evidence="10 11" key="1">
    <citation type="submission" date="2020-08" db="EMBL/GenBank/DDBJ databases">
        <title>A Genomic Blueprint of the Chicken Gut Microbiome.</title>
        <authorList>
            <person name="Gilroy R."/>
            <person name="Ravi A."/>
            <person name="Getino M."/>
            <person name="Pursley I."/>
            <person name="Horton D.L."/>
            <person name="Alikhan N.-F."/>
            <person name="Baker D."/>
            <person name="Gharbi K."/>
            <person name="Hall N."/>
            <person name="Watson M."/>
            <person name="Adriaenssens E.M."/>
            <person name="Foster-Nyarko E."/>
            <person name="Jarju S."/>
            <person name="Secka A."/>
            <person name="Antonio M."/>
            <person name="Oren A."/>
            <person name="Chaudhuri R."/>
            <person name="La Ragione R.M."/>
            <person name="Hildebrand F."/>
            <person name="Pallen M.J."/>
        </authorList>
    </citation>
    <scope>NUCLEOTIDE SEQUENCE [LARGE SCALE GENOMIC DNA]</scope>
    <source>
        <strain evidence="10 11">Sa1BUA13</strain>
    </source>
</reference>
<evidence type="ECO:0000256" key="2">
    <source>
        <dbReference type="ARBA" id="ARBA00006448"/>
    </source>
</evidence>
<evidence type="ECO:0000256" key="4">
    <source>
        <dbReference type="ARBA" id="ARBA00022692"/>
    </source>
</evidence>
<dbReference type="EMBL" id="JACSPU010000002">
    <property type="protein sequence ID" value="MBD8014757.1"/>
    <property type="molecule type" value="Genomic_DNA"/>
</dbReference>
<evidence type="ECO:0000256" key="6">
    <source>
        <dbReference type="ARBA" id="ARBA00023136"/>
    </source>
</evidence>
<proteinExistence type="inferred from homology"/>
<feature type="domain" description="YetF C-terminal" evidence="8">
    <location>
        <begin position="80"/>
        <end position="214"/>
    </location>
</feature>
<sequence length="235" mass="27148">MMYIEIASKLFFGLIALLLITRILGKKEMSQLTPFDFIYSIVLGGILEESIYDDKVNPLHVWFAVAVWGIMLYIIEKTTQRNDKIRKLLKGETSILIQDGEFNIDELNKNHLEMEQLRVMLRQQGVFSLSEVCDLFLEPGGTISLKKYAKYKEVTPDMLNLQAKNESVNFLFVDEGKINEGILEYVGKSKQWLYDSLAEEGYPNLKEVLYAEWSETNGFYIKGYSKSKENIKKVN</sequence>
<keyword evidence="4 7" id="KW-0812">Transmembrane</keyword>
<protein>
    <submittedName>
        <fullName evidence="10">DUF421 domain-containing protein</fullName>
    </submittedName>
</protein>
<dbReference type="InterPro" id="IPR007353">
    <property type="entry name" value="DUF421"/>
</dbReference>
<dbReference type="Pfam" id="PF04239">
    <property type="entry name" value="DUF421"/>
    <property type="match status" value="1"/>
</dbReference>
<feature type="domain" description="YetF-like N-terminal transmembrane" evidence="9">
    <location>
        <begin position="3"/>
        <end position="76"/>
    </location>
</feature>
<evidence type="ECO:0000256" key="7">
    <source>
        <dbReference type="SAM" id="Phobius"/>
    </source>
</evidence>
<dbReference type="InterPro" id="IPR023090">
    <property type="entry name" value="UPF0702_alpha/beta_dom_sf"/>
</dbReference>
<accession>A0ABR8WCP1</accession>
<feature type="transmembrane region" description="Helical" evidence="7">
    <location>
        <begin position="59"/>
        <end position="75"/>
    </location>
</feature>
<dbReference type="Gene3D" id="3.30.240.20">
    <property type="entry name" value="bsu07140 like domains"/>
    <property type="match status" value="2"/>
</dbReference>
<comment type="subcellular location">
    <subcellularLocation>
        <location evidence="1">Cell membrane</location>
        <topology evidence="1">Multi-pass membrane protein</topology>
    </subcellularLocation>
</comment>
<evidence type="ECO:0000256" key="1">
    <source>
        <dbReference type="ARBA" id="ARBA00004651"/>
    </source>
</evidence>
<keyword evidence="6 7" id="KW-0472">Membrane</keyword>
<dbReference type="InterPro" id="IPR048454">
    <property type="entry name" value="YetF_N"/>
</dbReference>
<gene>
    <name evidence="10" type="ORF">H9630_07960</name>
</gene>
<keyword evidence="11" id="KW-1185">Reference proteome</keyword>
<dbReference type="PANTHER" id="PTHR34582:SF5">
    <property type="entry name" value="UPF0702 TRANSMEMBRANE PROTEIN YETF"/>
    <property type="match status" value="1"/>
</dbReference>
<comment type="caution">
    <text evidence="10">The sequence shown here is derived from an EMBL/GenBank/DDBJ whole genome shotgun (WGS) entry which is preliminary data.</text>
</comment>
<dbReference type="RefSeq" id="WP_191714959.1">
    <property type="nucleotide sequence ID" value="NZ_JACSPU010000002.1"/>
</dbReference>
<keyword evidence="5 7" id="KW-1133">Transmembrane helix</keyword>
<dbReference type="Proteomes" id="UP000658980">
    <property type="component" value="Unassembled WGS sequence"/>
</dbReference>
<comment type="similarity">
    <text evidence="2">Belongs to the UPF0702 family.</text>
</comment>